<keyword evidence="3" id="KW-1185">Reference proteome</keyword>
<dbReference type="PANTHER" id="PTHR31973">
    <property type="entry name" value="POLYPROTEIN, PUTATIVE-RELATED"/>
    <property type="match status" value="1"/>
</dbReference>
<evidence type="ECO:0000313" key="3">
    <source>
        <dbReference type="Proteomes" id="UP001291623"/>
    </source>
</evidence>
<feature type="transmembrane region" description="Helical" evidence="1">
    <location>
        <begin position="97"/>
        <end position="117"/>
    </location>
</feature>
<comment type="caution">
    <text evidence="2">The sequence shown here is derived from an EMBL/GenBank/DDBJ whole genome shotgun (WGS) entry which is preliminary data.</text>
</comment>
<name>A0AAE1VJL4_9SOLA</name>
<keyword evidence="1" id="KW-1133">Transmembrane helix</keyword>
<sequence length="119" mass="13651">MLVNQNVRAKRMILESLDSSFIDEYNKLEAYANELRLSNPESDVVINISKDALEEGNRRFSRVYVCFDALKNDFKSGLRLFIGLDGTFLKGNIKGQVLVVVALYTSRHFYLIAWVVLDK</sequence>
<keyword evidence="1" id="KW-0472">Membrane</keyword>
<evidence type="ECO:0000256" key="1">
    <source>
        <dbReference type="SAM" id="Phobius"/>
    </source>
</evidence>
<dbReference type="Proteomes" id="UP001291623">
    <property type="component" value="Unassembled WGS sequence"/>
</dbReference>
<gene>
    <name evidence="2" type="ORF">RND71_018685</name>
</gene>
<evidence type="ECO:0000313" key="2">
    <source>
        <dbReference type="EMBL" id="KAK4363444.1"/>
    </source>
</evidence>
<dbReference type="PANTHER" id="PTHR31973:SF189">
    <property type="entry name" value="TRANSPOSASE, MUDR, PLANT, MULE TRANSPOSASE DOMAIN PROTEIN-RELATED"/>
    <property type="match status" value="1"/>
</dbReference>
<organism evidence="2 3">
    <name type="scientific">Anisodus tanguticus</name>
    <dbReference type="NCBI Taxonomy" id="243964"/>
    <lineage>
        <taxon>Eukaryota</taxon>
        <taxon>Viridiplantae</taxon>
        <taxon>Streptophyta</taxon>
        <taxon>Embryophyta</taxon>
        <taxon>Tracheophyta</taxon>
        <taxon>Spermatophyta</taxon>
        <taxon>Magnoliopsida</taxon>
        <taxon>eudicotyledons</taxon>
        <taxon>Gunneridae</taxon>
        <taxon>Pentapetalae</taxon>
        <taxon>asterids</taxon>
        <taxon>lamiids</taxon>
        <taxon>Solanales</taxon>
        <taxon>Solanaceae</taxon>
        <taxon>Solanoideae</taxon>
        <taxon>Hyoscyameae</taxon>
        <taxon>Anisodus</taxon>
    </lineage>
</organism>
<proteinExistence type="predicted"/>
<reference evidence="2" key="1">
    <citation type="submission" date="2023-12" db="EMBL/GenBank/DDBJ databases">
        <title>Genome assembly of Anisodus tanguticus.</title>
        <authorList>
            <person name="Wang Y.-J."/>
        </authorList>
    </citation>
    <scope>NUCLEOTIDE SEQUENCE</scope>
    <source>
        <strain evidence="2">KB-2021</strain>
        <tissue evidence="2">Leaf</tissue>
    </source>
</reference>
<dbReference type="AlphaFoldDB" id="A0AAE1VJL4"/>
<accession>A0AAE1VJL4</accession>
<keyword evidence="1" id="KW-0812">Transmembrane</keyword>
<protein>
    <submittedName>
        <fullName evidence="2">Uncharacterized protein</fullName>
    </submittedName>
</protein>
<dbReference type="EMBL" id="JAVYJV010000009">
    <property type="protein sequence ID" value="KAK4363444.1"/>
    <property type="molecule type" value="Genomic_DNA"/>
</dbReference>